<sequence length="248" mass="26508">MTIDQVVTNFRKHETLAEAVTHVTEYHDISRHIGAGDLACGILDAGILCLGMKMFEYRRELGACVCSVMSTCLVIAVTNVFLNVVLAREMGLETEEALAFAAKSVTIALGVPAVQKVNGSTALMSALCIFSGMLFQMSGNYIFKVLGIDDTRHQEQSRNGSGSDTEKPTPWDSRRESNIYSSEEETKLLAAGVTVGINAAAMGTAHLIERGSTVTAYSALSMTIYGGITVALTALPGVSDLLIYLSSR</sequence>
<keyword evidence="3 6" id="KW-1133">Transmembrane helix</keyword>
<evidence type="ECO:0000313" key="7">
    <source>
        <dbReference type="EMBL" id="EMR71193.1"/>
    </source>
</evidence>
<name>M7T2X8_EUTLA</name>
<organism evidence="7 8">
    <name type="scientific">Eutypa lata (strain UCR-EL1)</name>
    <name type="common">Grapevine dieback disease fungus</name>
    <name type="synonym">Eutypa armeniacae</name>
    <dbReference type="NCBI Taxonomy" id="1287681"/>
    <lineage>
        <taxon>Eukaryota</taxon>
        <taxon>Fungi</taxon>
        <taxon>Dikarya</taxon>
        <taxon>Ascomycota</taxon>
        <taxon>Pezizomycotina</taxon>
        <taxon>Sordariomycetes</taxon>
        <taxon>Xylariomycetidae</taxon>
        <taxon>Xylariales</taxon>
        <taxon>Diatrypaceae</taxon>
        <taxon>Eutypa</taxon>
    </lineage>
</organism>
<proteinExistence type="predicted"/>
<evidence type="ECO:0000256" key="4">
    <source>
        <dbReference type="ARBA" id="ARBA00023136"/>
    </source>
</evidence>
<evidence type="ECO:0000313" key="8">
    <source>
        <dbReference type="Proteomes" id="UP000012174"/>
    </source>
</evidence>
<dbReference type="PANTHER" id="PTHR30249">
    <property type="entry name" value="PUTATIVE SEROTONIN TRANSPORTER"/>
    <property type="match status" value="1"/>
</dbReference>
<evidence type="ECO:0000256" key="3">
    <source>
        <dbReference type="ARBA" id="ARBA00022989"/>
    </source>
</evidence>
<evidence type="ECO:0000256" key="1">
    <source>
        <dbReference type="ARBA" id="ARBA00004141"/>
    </source>
</evidence>
<dbReference type="Proteomes" id="UP000012174">
    <property type="component" value="Unassembled WGS sequence"/>
</dbReference>
<evidence type="ECO:0000256" key="6">
    <source>
        <dbReference type="SAM" id="Phobius"/>
    </source>
</evidence>
<evidence type="ECO:0000256" key="2">
    <source>
        <dbReference type="ARBA" id="ARBA00022692"/>
    </source>
</evidence>
<keyword evidence="4 6" id="KW-0472">Membrane</keyword>
<dbReference type="Pfam" id="PF04172">
    <property type="entry name" value="LrgB"/>
    <property type="match status" value="2"/>
</dbReference>
<dbReference type="OrthoDB" id="2502820at2759"/>
<dbReference type="OMA" id="THVTEYH"/>
<feature type="transmembrane region" description="Helical" evidence="6">
    <location>
        <begin position="220"/>
        <end position="245"/>
    </location>
</feature>
<reference evidence="8" key="1">
    <citation type="journal article" date="2013" name="Genome Announc.">
        <title>Draft genome sequence of the grapevine dieback fungus Eutypa lata UCR-EL1.</title>
        <authorList>
            <person name="Blanco-Ulate B."/>
            <person name="Rolshausen P.E."/>
            <person name="Cantu D."/>
        </authorList>
    </citation>
    <scope>NUCLEOTIDE SEQUENCE [LARGE SCALE GENOMIC DNA]</scope>
    <source>
        <strain evidence="8">UCR-EL1</strain>
    </source>
</reference>
<dbReference type="HOGENOM" id="CLU_1120192_0_0_1"/>
<protein>
    <submittedName>
        <fullName evidence="7">Putative holin-like protein cidb protein</fullName>
    </submittedName>
</protein>
<feature type="region of interest" description="Disordered" evidence="5">
    <location>
        <begin position="154"/>
        <end position="177"/>
    </location>
</feature>
<keyword evidence="2 6" id="KW-0812">Transmembrane</keyword>
<feature type="transmembrane region" description="Helical" evidence="6">
    <location>
        <begin position="188"/>
        <end position="208"/>
    </location>
</feature>
<dbReference type="EMBL" id="KB705687">
    <property type="protein sequence ID" value="EMR71193.1"/>
    <property type="molecule type" value="Genomic_DNA"/>
</dbReference>
<keyword evidence="8" id="KW-1185">Reference proteome</keyword>
<feature type="transmembrane region" description="Helical" evidence="6">
    <location>
        <begin position="61"/>
        <end position="82"/>
    </location>
</feature>
<dbReference type="GO" id="GO:0016020">
    <property type="term" value="C:membrane"/>
    <property type="evidence" value="ECO:0007669"/>
    <property type="project" value="UniProtKB-SubCell"/>
</dbReference>
<accession>M7T2X8</accession>
<feature type="transmembrane region" description="Helical" evidence="6">
    <location>
        <begin position="122"/>
        <end position="143"/>
    </location>
</feature>
<feature type="compositionally biased region" description="Basic and acidic residues" evidence="5">
    <location>
        <begin position="164"/>
        <end position="177"/>
    </location>
</feature>
<dbReference type="KEGG" id="ela:UCREL1_1761"/>
<comment type="subcellular location">
    <subcellularLocation>
        <location evidence="1">Membrane</location>
        <topology evidence="1">Multi-pass membrane protein</topology>
    </subcellularLocation>
</comment>
<dbReference type="eggNOG" id="ENOG502RS74">
    <property type="taxonomic scope" value="Eukaryota"/>
</dbReference>
<dbReference type="InterPro" id="IPR007300">
    <property type="entry name" value="CidB/LrgB"/>
</dbReference>
<dbReference type="AlphaFoldDB" id="M7T2X8"/>
<dbReference type="PANTHER" id="PTHR30249:SF0">
    <property type="entry name" value="PLASTIDAL GLYCOLATE_GLYCERATE TRANSLOCATOR 1, CHLOROPLASTIC"/>
    <property type="match status" value="1"/>
</dbReference>
<evidence type="ECO:0000256" key="5">
    <source>
        <dbReference type="SAM" id="MobiDB-lite"/>
    </source>
</evidence>
<gene>
    <name evidence="7" type="ORF">UCREL1_1761</name>
</gene>